<evidence type="ECO:0000256" key="4">
    <source>
        <dbReference type="ARBA" id="ARBA00022989"/>
    </source>
</evidence>
<keyword evidence="9" id="KW-1185">Reference proteome</keyword>
<comment type="similarity">
    <text evidence="2">Belongs to the NRAMP (TC 2.A.55) family.</text>
</comment>
<gene>
    <name evidence="8" type="ORF">TSOC_000569</name>
</gene>
<sequence length="560" mass="57874">MKSGLSMTDAFRIMGPAFLVSVALVDPGNWATAIEAGSRFGYELVWVVVASNLIAILLQTLAARLGIVSGKHLAQVCALLWVLCEISIVALDLTMLLVMPHNFYLHSALVSGQAQRGAGGAEGGGREHTGRPRLPIAPLAFLLPYGLVTPAAALPGAWAADALAQGSEADAWAGRRAPEAAAAAGTADEAAPWKRQRHSGDGPQQQSWWGGPPTVELTPVPAPSPAPFLRHSTLPHSSAARRSGASLEPDPDPPPINTGGSDAGSWLPFATDPAPTSAPAPAPPPATPMLNCWCLFGPAVLVSFGVWCSFTLVQWCGAESRPELWGRYAAVLNKLQGVLWDARLDVAAAGFAQQEQQGPAAAANVGPVGRVSSGGIEGGRAGAWGSGSPQHHHHYHHRSSPQPQPQPQQPQQQQPQQQPQRAAGGQQACLPPTALRLCPEHLALLRWELLQQLATLEGGLGERHGPADTAAGDVAFPKGKEIIASVMRRYKRRLGGGGGGGAAAAAGGGAGPVVGLWGGASAALRAAVLPSIVSLATVACVVLLLPPAQQRMVAAHGLLE</sequence>
<dbReference type="InterPro" id="IPR001046">
    <property type="entry name" value="NRAMP_fam"/>
</dbReference>
<feature type="transmembrane region" description="Helical" evidence="7">
    <location>
        <begin position="523"/>
        <end position="545"/>
    </location>
</feature>
<feature type="region of interest" description="Disordered" evidence="6">
    <location>
        <begin position="355"/>
        <end position="427"/>
    </location>
</feature>
<dbReference type="GO" id="GO:0005886">
    <property type="term" value="C:plasma membrane"/>
    <property type="evidence" value="ECO:0007669"/>
    <property type="project" value="TreeGrafter"/>
</dbReference>
<evidence type="ECO:0000313" key="8">
    <source>
        <dbReference type="EMBL" id="PNH12513.1"/>
    </source>
</evidence>
<feature type="compositionally biased region" description="Gly residues" evidence="6">
    <location>
        <begin position="375"/>
        <end position="385"/>
    </location>
</feature>
<evidence type="ECO:0000256" key="3">
    <source>
        <dbReference type="ARBA" id="ARBA00022692"/>
    </source>
</evidence>
<evidence type="ECO:0000313" key="9">
    <source>
        <dbReference type="Proteomes" id="UP000236333"/>
    </source>
</evidence>
<reference evidence="8 9" key="1">
    <citation type="journal article" date="2017" name="Mol. Biol. Evol.">
        <title>The 4-celled Tetrabaena socialis nuclear genome reveals the essential components for genetic control of cell number at the origin of multicellularity in the volvocine lineage.</title>
        <authorList>
            <person name="Featherston J."/>
            <person name="Arakaki Y."/>
            <person name="Hanschen E.R."/>
            <person name="Ferris P.J."/>
            <person name="Michod R.E."/>
            <person name="Olson B.J.S.C."/>
            <person name="Nozaki H."/>
            <person name="Durand P.M."/>
        </authorList>
    </citation>
    <scope>NUCLEOTIDE SEQUENCE [LARGE SCALE GENOMIC DNA]</scope>
    <source>
        <strain evidence="8 9">NIES-571</strain>
    </source>
</reference>
<feature type="compositionally biased region" description="Basic residues" evidence="6">
    <location>
        <begin position="390"/>
        <end position="399"/>
    </location>
</feature>
<dbReference type="OrthoDB" id="409173at2759"/>
<evidence type="ECO:0000256" key="2">
    <source>
        <dbReference type="ARBA" id="ARBA00009965"/>
    </source>
</evidence>
<dbReference type="Proteomes" id="UP000236333">
    <property type="component" value="Unassembled WGS sequence"/>
</dbReference>
<evidence type="ECO:0000256" key="7">
    <source>
        <dbReference type="SAM" id="Phobius"/>
    </source>
</evidence>
<organism evidence="8 9">
    <name type="scientific">Tetrabaena socialis</name>
    <dbReference type="NCBI Taxonomy" id="47790"/>
    <lineage>
        <taxon>Eukaryota</taxon>
        <taxon>Viridiplantae</taxon>
        <taxon>Chlorophyta</taxon>
        <taxon>core chlorophytes</taxon>
        <taxon>Chlorophyceae</taxon>
        <taxon>CS clade</taxon>
        <taxon>Chlamydomonadales</taxon>
        <taxon>Tetrabaenaceae</taxon>
        <taxon>Tetrabaena</taxon>
    </lineage>
</organism>
<dbReference type="EMBL" id="PGGS01000008">
    <property type="protein sequence ID" value="PNH12513.1"/>
    <property type="molecule type" value="Genomic_DNA"/>
</dbReference>
<dbReference type="PANTHER" id="PTHR11706">
    <property type="entry name" value="SOLUTE CARRIER PROTEIN FAMILY 11 MEMBER"/>
    <property type="match status" value="1"/>
</dbReference>
<proteinExistence type="inferred from homology"/>
<dbReference type="GO" id="GO:0015086">
    <property type="term" value="F:cadmium ion transmembrane transporter activity"/>
    <property type="evidence" value="ECO:0007669"/>
    <property type="project" value="TreeGrafter"/>
</dbReference>
<name>A0A2J8AJ28_9CHLO</name>
<dbReference type="GO" id="GO:0034755">
    <property type="term" value="P:iron ion transmembrane transport"/>
    <property type="evidence" value="ECO:0007669"/>
    <property type="project" value="TreeGrafter"/>
</dbReference>
<feature type="region of interest" description="Disordered" evidence="6">
    <location>
        <begin position="174"/>
        <end position="282"/>
    </location>
</feature>
<dbReference type="GO" id="GO:0005384">
    <property type="term" value="F:manganese ion transmembrane transporter activity"/>
    <property type="evidence" value="ECO:0007669"/>
    <property type="project" value="TreeGrafter"/>
</dbReference>
<feature type="compositionally biased region" description="Low complexity" evidence="6">
    <location>
        <begin position="174"/>
        <end position="190"/>
    </location>
</feature>
<feature type="transmembrane region" description="Helical" evidence="7">
    <location>
        <begin position="494"/>
        <end position="517"/>
    </location>
</feature>
<feature type="transmembrane region" description="Helical" evidence="7">
    <location>
        <begin position="43"/>
        <end position="67"/>
    </location>
</feature>
<dbReference type="PANTHER" id="PTHR11706:SF75">
    <property type="entry name" value="ETHYLENE-INSENSITIVE PROTEIN 2"/>
    <property type="match status" value="1"/>
</dbReference>
<accession>A0A2J8AJ28</accession>
<evidence type="ECO:0000256" key="6">
    <source>
        <dbReference type="SAM" id="MobiDB-lite"/>
    </source>
</evidence>
<keyword evidence="3 7" id="KW-0812">Transmembrane</keyword>
<protein>
    <submittedName>
        <fullName evidence="8">Divalent metal cation transporter MntH</fullName>
    </submittedName>
</protein>
<comment type="caution">
    <text evidence="8">The sequence shown here is derived from an EMBL/GenBank/DDBJ whole genome shotgun (WGS) entry which is preliminary data.</text>
</comment>
<evidence type="ECO:0000256" key="1">
    <source>
        <dbReference type="ARBA" id="ARBA00004141"/>
    </source>
</evidence>
<comment type="subcellular location">
    <subcellularLocation>
        <location evidence="1">Membrane</location>
        <topology evidence="1">Multi-pass membrane protein</topology>
    </subcellularLocation>
</comment>
<dbReference type="Pfam" id="PF01566">
    <property type="entry name" value="Nramp"/>
    <property type="match status" value="1"/>
</dbReference>
<evidence type="ECO:0000256" key="5">
    <source>
        <dbReference type="ARBA" id="ARBA00023136"/>
    </source>
</evidence>
<keyword evidence="4 7" id="KW-1133">Transmembrane helix</keyword>
<dbReference type="NCBIfam" id="NF037982">
    <property type="entry name" value="Nramp_1"/>
    <property type="match status" value="1"/>
</dbReference>
<feature type="transmembrane region" description="Helical" evidence="7">
    <location>
        <begin position="79"/>
        <end position="99"/>
    </location>
</feature>
<feature type="compositionally biased region" description="Low complexity" evidence="6">
    <location>
        <begin position="409"/>
        <end position="420"/>
    </location>
</feature>
<keyword evidence="5 7" id="KW-0472">Membrane</keyword>
<dbReference type="AlphaFoldDB" id="A0A2J8AJ28"/>